<dbReference type="Proteomes" id="UP000245698">
    <property type="component" value="Unassembled WGS sequence"/>
</dbReference>
<keyword evidence="3 4" id="KW-0408">Iron</keyword>
<reference evidence="7" key="1">
    <citation type="submission" date="2016-12" db="EMBL/GenBank/DDBJ databases">
        <authorList>
            <person name="Brunel B."/>
        </authorList>
    </citation>
    <scope>NUCLEOTIDE SEQUENCE [LARGE SCALE GENOMIC DNA]</scope>
</reference>
<name>A0A2P9AU06_9HYPH</name>
<dbReference type="RefSeq" id="WP_244603055.1">
    <property type="nucleotide sequence ID" value="NZ_FUIG01000057.1"/>
</dbReference>
<dbReference type="PANTHER" id="PTHR30600">
    <property type="entry name" value="CYTOCHROME C PEROXIDASE-RELATED"/>
    <property type="match status" value="1"/>
</dbReference>
<sequence length="340" mass="37122">MADALNKGAVDLADPASTLVLLRANAVVGVTGFFAEDGKTLTSVGIQCAVCHSTVDDAYAPGIGQRLDGWPNRDLNIGAIVALAPDLTAFTEMLQISEAEVKKAVEAWGPGKFDAELNLDGKAFRPDGKTAATLNPPAFGLAGVNNHTWTGAWGTVSYWNAYVGNLEMHGKGVFYDPRLDDAEKYPVAARTKQGHKQDKEDRITAKLPALHFYQLSLPTPKPPEGAFDSAAAEKGQVLFNEKAKCATCHVPPLFTEPGWNLHTADEIGIDDFQAMRSPDERYRTASLRALWDVEKIHKGGFYHDGRFATLNDVVKHYDGHLRLDLTDQEKSDLIEYLKSI</sequence>
<evidence type="ECO:0000313" key="7">
    <source>
        <dbReference type="Proteomes" id="UP000245698"/>
    </source>
</evidence>
<dbReference type="InterPro" id="IPR051395">
    <property type="entry name" value="Cytochrome_c_Peroxidase/MauG"/>
</dbReference>
<evidence type="ECO:0000313" key="6">
    <source>
        <dbReference type="EMBL" id="SJM34637.1"/>
    </source>
</evidence>
<dbReference type="GO" id="GO:0004130">
    <property type="term" value="F:cytochrome-c peroxidase activity"/>
    <property type="evidence" value="ECO:0007669"/>
    <property type="project" value="TreeGrafter"/>
</dbReference>
<dbReference type="InterPro" id="IPR009056">
    <property type="entry name" value="Cyt_c-like_dom"/>
</dbReference>
<proteinExistence type="predicted"/>
<dbReference type="Gene3D" id="1.10.760.10">
    <property type="entry name" value="Cytochrome c-like domain"/>
    <property type="match status" value="1"/>
</dbReference>
<evidence type="ECO:0000256" key="1">
    <source>
        <dbReference type="ARBA" id="ARBA00022617"/>
    </source>
</evidence>
<dbReference type="AlphaFoldDB" id="A0A2P9AU06"/>
<evidence type="ECO:0000256" key="3">
    <source>
        <dbReference type="ARBA" id="ARBA00023004"/>
    </source>
</evidence>
<dbReference type="GO" id="GO:0020037">
    <property type="term" value="F:heme binding"/>
    <property type="evidence" value="ECO:0007669"/>
    <property type="project" value="InterPro"/>
</dbReference>
<evidence type="ECO:0000256" key="4">
    <source>
        <dbReference type="PROSITE-ProRule" id="PRU00433"/>
    </source>
</evidence>
<dbReference type="PROSITE" id="PS51007">
    <property type="entry name" value="CYTC"/>
    <property type="match status" value="1"/>
</dbReference>
<keyword evidence="2 4" id="KW-0479">Metal-binding</keyword>
<protein>
    <submittedName>
        <fullName evidence="6">Cytochrome-c domain-containing protein</fullName>
    </submittedName>
</protein>
<gene>
    <name evidence="6" type="ORF">BQ8482_480120</name>
</gene>
<feature type="domain" description="Cytochrome c" evidence="5">
    <location>
        <begin position="230"/>
        <end position="340"/>
    </location>
</feature>
<dbReference type="SUPFAM" id="SSF46626">
    <property type="entry name" value="Cytochrome c"/>
    <property type="match status" value="1"/>
</dbReference>
<dbReference type="GO" id="GO:0046872">
    <property type="term" value="F:metal ion binding"/>
    <property type="evidence" value="ECO:0007669"/>
    <property type="project" value="UniProtKB-KW"/>
</dbReference>
<keyword evidence="7" id="KW-1185">Reference proteome</keyword>
<dbReference type="EMBL" id="FUIG01000057">
    <property type="protein sequence ID" value="SJM34637.1"/>
    <property type="molecule type" value="Genomic_DNA"/>
</dbReference>
<keyword evidence="1 4" id="KW-0349">Heme</keyword>
<evidence type="ECO:0000256" key="2">
    <source>
        <dbReference type="ARBA" id="ARBA00022723"/>
    </source>
</evidence>
<accession>A0A2P9AU06</accession>
<evidence type="ECO:0000259" key="5">
    <source>
        <dbReference type="PROSITE" id="PS51007"/>
    </source>
</evidence>
<dbReference type="InterPro" id="IPR036909">
    <property type="entry name" value="Cyt_c-like_dom_sf"/>
</dbReference>
<dbReference type="GO" id="GO:0009055">
    <property type="term" value="F:electron transfer activity"/>
    <property type="evidence" value="ECO:0007669"/>
    <property type="project" value="InterPro"/>
</dbReference>
<organism evidence="6 7">
    <name type="scientific">Mesorhizobium delmotii</name>
    <dbReference type="NCBI Taxonomy" id="1631247"/>
    <lineage>
        <taxon>Bacteria</taxon>
        <taxon>Pseudomonadati</taxon>
        <taxon>Pseudomonadota</taxon>
        <taxon>Alphaproteobacteria</taxon>
        <taxon>Hyphomicrobiales</taxon>
        <taxon>Phyllobacteriaceae</taxon>
        <taxon>Mesorhizobium</taxon>
    </lineage>
</organism>